<evidence type="ECO:0000313" key="4">
    <source>
        <dbReference type="Proteomes" id="UP001049518"/>
    </source>
</evidence>
<dbReference type="EMBL" id="CP059572">
    <property type="protein sequence ID" value="QXJ26134.1"/>
    <property type="molecule type" value="Genomic_DNA"/>
</dbReference>
<gene>
    <name evidence="3" type="ORF">AGRA3207_007743</name>
</gene>
<evidence type="ECO:0000313" key="3">
    <source>
        <dbReference type="EMBL" id="QXJ26134.1"/>
    </source>
</evidence>
<feature type="region of interest" description="Disordered" evidence="1">
    <location>
        <begin position="126"/>
        <end position="156"/>
    </location>
</feature>
<dbReference type="InterPro" id="IPR032710">
    <property type="entry name" value="NTF2-like_dom_sf"/>
</dbReference>
<dbReference type="InterPro" id="IPR037401">
    <property type="entry name" value="SnoaL-like"/>
</dbReference>
<keyword evidence="4" id="KW-1185">Reference proteome</keyword>
<dbReference type="RefSeq" id="WP_231332360.1">
    <property type="nucleotide sequence ID" value="NZ_CP059572.1"/>
</dbReference>
<evidence type="ECO:0000259" key="2">
    <source>
        <dbReference type="Pfam" id="PF12680"/>
    </source>
</evidence>
<dbReference type="SUPFAM" id="SSF54427">
    <property type="entry name" value="NTF2-like"/>
    <property type="match status" value="1"/>
</dbReference>
<reference evidence="3" key="1">
    <citation type="submission" date="2020-07" db="EMBL/GenBank/DDBJ databases">
        <authorList>
            <person name="Tarantini F.S."/>
            <person name="Hong K.W."/>
            <person name="Chan K.G."/>
        </authorList>
    </citation>
    <scope>NUCLEOTIDE SEQUENCE</scope>
    <source>
        <strain evidence="3">32-07</strain>
    </source>
</reference>
<dbReference type="Proteomes" id="UP001049518">
    <property type="component" value="Chromosome"/>
</dbReference>
<organism evidence="3 4">
    <name type="scientific">Actinomadura graeca</name>
    <dbReference type="NCBI Taxonomy" id="2750812"/>
    <lineage>
        <taxon>Bacteria</taxon>
        <taxon>Bacillati</taxon>
        <taxon>Actinomycetota</taxon>
        <taxon>Actinomycetes</taxon>
        <taxon>Streptosporangiales</taxon>
        <taxon>Thermomonosporaceae</taxon>
        <taxon>Actinomadura</taxon>
    </lineage>
</organism>
<dbReference type="Gene3D" id="3.10.450.50">
    <property type="match status" value="1"/>
</dbReference>
<proteinExistence type="predicted"/>
<name>A0ABX8R6S9_9ACTN</name>
<protein>
    <submittedName>
        <fullName evidence="3">Nuclear transport factor 2 family protein</fullName>
    </submittedName>
</protein>
<feature type="domain" description="SnoaL-like" evidence="2">
    <location>
        <begin position="13"/>
        <end position="107"/>
    </location>
</feature>
<sequence>MPSEAARKAMALEYVRRINAGDIDGVLDLFGDDIVFEDPVGRPPLIGKDALREHIALAVGARAHETPGPPVTSMDDRLVVTQTRVVVRVPAVMTFNIIGIVELDEDGLGRRVQAFWGMTDMAVGGSAGHKDGHTDGQADAGTGAPGGVPALDGTGT</sequence>
<evidence type="ECO:0000256" key="1">
    <source>
        <dbReference type="SAM" id="MobiDB-lite"/>
    </source>
</evidence>
<accession>A0ABX8R6S9</accession>
<dbReference type="Pfam" id="PF12680">
    <property type="entry name" value="SnoaL_2"/>
    <property type="match status" value="1"/>
</dbReference>